<keyword evidence="1" id="KW-0812">Transmembrane</keyword>
<feature type="transmembrane region" description="Helical" evidence="1">
    <location>
        <begin position="36"/>
        <end position="59"/>
    </location>
</feature>
<evidence type="ECO:0000256" key="1">
    <source>
        <dbReference type="SAM" id="Phobius"/>
    </source>
</evidence>
<keyword evidence="1" id="KW-1133">Transmembrane helix</keyword>
<sequence length="274" mass="30446">MEQYFIEKLIQSDYVIIDLFMTIFQLIIQMHLGGRVFYISIAAAVTISILVVWVIGLIVRNVNTDYDAGIGFAFGTVISFATTFFTVILLFSLQFTEPVVKVVIKGWELSLIADQQWRNETFRDAYENVASLKNSQGHSLENFTDYPHPDIGGSTIPGRSDQARLMAIDTYLEGALDNFDSTMPILSWILSAGSGSAKKEIFQDMSENFENNPNYEMASAIAIAGNEISDELVAQAGKIMLIASVCGVLVFILINLIITALLTWGALRKINEEF</sequence>
<keyword evidence="3" id="KW-1185">Reference proteome</keyword>
<keyword evidence="1" id="KW-0472">Membrane</keyword>
<name>A0A1C7FHL8_9VIBR</name>
<dbReference type="GeneID" id="96874892"/>
<proteinExistence type="predicted"/>
<reference evidence="2 3" key="1">
    <citation type="submission" date="2016-07" db="EMBL/GenBank/DDBJ databases">
        <title>Genome sequencing of Vibrio scophthalmi strain VS-05, an isolated from Paralichthys olivaceus.</title>
        <authorList>
            <person name="Han H.-J."/>
        </authorList>
    </citation>
    <scope>NUCLEOTIDE SEQUENCE [LARGE SCALE GENOMIC DNA]</scope>
    <source>
        <strain evidence="2 3">VS-05</strain>
    </source>
</reference>
<organism evidence="2 3">
    <name type="scientific">Vibrio scophthalmi</name>
    <dbReference type="NCBI Taxonomy" id="45658"/>
    <lineage>
        <taxon>Bacteria</taxon>
        <taxon>Pseudomonadati</taxon>
        <taxon>Pseudomonadota</taxon>
        <taxon>Gammaproteobacteria</taxon>
        <taxon>Vibrionales</taxon>
        <taxon>Vibrionaceae</taxon>
        <taxon>Vibrio</taxon>
    </lineage>
</organism>
<evidence type="ECO:0000313" key="3">
    <source>
        <dbReference type="Proteomes" id="UP000092528"/>
    </source>
</evidence>
<feature type="transmembrane region" description="Helical" evidence="1">
    <location>
        <begin position="71"/>
        <end position="93"/>
    </location>
</feature>
<gene>
    <name evidence="2" type="ORF">VSVS05_03461</name>
</gene>
<dbReference type="RefSeq" id="WP_065546306.1">
    <property type="nucleotide sequence ID" value="NZ_CP016415.1"/>
</dbReference>
<protein>
    <submittedName>
        <fullName evidence="2">Uncharacterized protein</fullName>
    </submittedName>
</protein>
<accession>A0A1C7FHL8</accession>
<dbReference type="Proteomes" id="UP000092528">
    <property type="component" value="Chromosome 2"/>
</dbReference>
<evidence type="ECO:0000313" key="2">
    <source>
        <dbReference type="EMBL" id="ANU38499.1"/>
    </source>
</evidence>
<dbReference type="AlphaFoldDB" id="A0A1C7FHL8"/>
<dbReference type="EMBL" id="CP016415">
    <property type="protein sequence ID" value="ANU38499.1"/>
    <property type="molecule type" value="Genomic_DNA"/>
</dbReference>
<feature type="transmembrane region" description="Helical" evidence="1">
    <location>
        <begin position="239"/>
        <end position="267"/>
    </location>
</feature>